<dbReference type="InterPro" id="IPR051059">
    <property type="entry name" value="VerF-like"/>
</dbReference>
<gene>
    <name evidence="9" type="ORF">ColSpa_07716</name>
</gene>
<keyword evidence="2" id="KW-0479">Metal-binding</keyword>
<dbReference type="Proteomes" id="UP001055115">
    <property type="component" value="Unassembled WGS sequence"/>
</dbReference>
<proteinExistence type="predicted"/>
<evidence type="ECO:0000259" key="8">
    <source>
        <dbReference type="Pfam" id="PF04082"/>
    </source>
</evidence>
<dbReference type="PANTHER" id="PTHR40626">
    <property type="entry name" value="MIP31509P"/>
    <property type="match status" value="1"/>
</dbReference>
<evidence type="ECO:0000256" key="4">
    <source>
        <dbReference type="ARBA" id="ARBA00022771"/>
    </source>
</evidence>
<feature type="compositionally biased region" description="Polar residues" evidence="7">
    <location>
        <begin position="13"/>
        <end position="41"/>
    </location>
</feature>
<dbReference type="GO" id="GO:0005634">
    <property type="term" value="C:nucleus"/>
    <property type="evidence" value="ECO:0007669"/>
    <property type="project" value="UniProtKB-SubCell"/>
</dbReference>
<feature type="compositionally biased region" description="Polar residues" evidence="7">
    <location>
        <begin position="150"/>
        <end position="161"/>
    </location>
</feature>
<keyword evidence="4" id="KW-0863">Zinc-finger</keyword>
<keyword evidence="5" id="KW-0862">Zinc</keyword>
<evidence type="ECO:0000256" key="3">
    <source>
        <dbReference type="ARBA" id="ARBA00022737"/>
    </source>
</evidence>
<dbReference type="PANTHER" id="PTHR40626:SF10">
    <property type="entry name" value="C2H2-TYPE DOMAIN-CONTAINING PROTEIN"/>
    <property type="match status" value="1"/>
</dbReference>
<evidence type="ECO:0000256" key="1">
    <source>
        <dbReference type="ARBA" id="ARBA00004123"/>
    </source>
</evidence>
<evidence type="ECO:0000256" key="6">
    <source>
        <dbReference type="ARBA" id="ARBA00023242"/>
    </source>
</evidence>
<dbReference type="InterPro" id="IPR007219">
    <property type="entry name" value="XnlR_reg_dom"/>
</dbReference>
<dbReference type="GO" id="GO:0000978">
    <property type="term" value="F:RNA polymerase II cis-regulatory region sequence-specific DNA binding"/>
    <property type="evidence" value="ECO:0007669"/>
    <property type="project" value="InterPro"/>
</dbReference>
<feature type="region of interest" description="Disordered" evidence="7">
    <location>
        <begin position="145"/>
        <end position="167"/>
    </location>
</feature>
<keyword evidence="6" id="KW-0539">Nucleus</keyword>
<sequence>MRESREGTATPGARNSRTRPGTPFSSWLPSAPTGNRISETLPDTNEQRFRLNTSIETFRDILDPDFKFPSRHALTRYLTSFFEGFHSHMPFIHTPTWRISEHSVEVILGLAAVGAQYCFEHRMSERLFHAGKVILLERLVHESEKPGHRTGSSLNLHSVSPQRRESRGVQERDWGAWEPIETVRALIALMGYATWEPKVSLVQEAFVLQALLAQVLREVGLHEENEPELAAEKTTPQATWHAWVRKESIRRAKLIAFSFMHTHSIAYNVYPVLRSNEVGLRLPCSTGEWKAQTACQWQSACRETGKQQLFFQDALSLLLRNTDGTAPVDPIPTPLGNYILLHGLLQRIYIVRDLSLPVMDHSASLPSEEVDKLERALRSWTAGWQQAPESSLDPNNENGPIPFTSSSLLGLAYVRIYLHLGPYRLLETRDPARIAKAISRSPAVERSSGVITALLYTAHMLSIPVRLGVDRVARSQAFFWSVRHSLSGLECAVLLSKWLSSLTASTASTPLSDSEDRILHWVRCIVEEAYDVVDFEDDETETPTDRDPASLSLAVLKIWAHFFKSNTQWPFINIIGKSLEKYRELLMRSRLPQIP</sequence>
<evidence type="ECO:0000256" key="5">
    <source>
        <dbReference type="ARBA" id="ARBA00022833"/>
    </source>
</evidence>
<feature type="domain" description="Xylanolytic transcriptional activator regulatory" evidence="8">
    <location>
        <begin position="78"/>
        <end position="380"/>
    </location>
</feature>
<evidence type="ECO:0000313" key="9">
    <source>
        <dbReference type="EMBL" id="GKT47535.1"/>
    </source>
</evidence>
<dbReference type="EMBL" id="BQXU01000020">
    <property type="protein sequence ID" value="GKT47535.1"/>
    <property type="molecule type" value="Genomic_DNA"/>
</dbReference>
<feature type="region of interest" description="Disordered" evidence="7">
    <location>
        <begin position="1"/>
        <end position="41"/>
    </location>
</feature>
<dbReference type="CDD" id="cd12148">
    <property type="entry name" value="fungal_TF_MHR"/>
    <property type="match status" value="1"/>
</dbReference>
<keyword evidence="10" id="KW-1185">Reference proteome</keyword>
<dbReference type="AlphaFoldDB" id="A0AA37UMZ8"/>
<organism evidence="9 10">
    <name type="scientific">Colletotrichum spaethianum</name>
    <dbReference type="NCBI Taxonomy" id="700344"/>
    <lineage>
        <taxon>Eukaryota</taxon>
        <taxon>Fungi</taxon>
        <taxon>Dikarya</taxon>
        <taxon>Ascomycota</taxon>
        <taxon>Pezizomycotina</taxon>
        <taxon>Sordariomycetes</taxon>
        <taxon>Hypocreomycetidae</taxon>
        <taxon>Glomerellales</taxon>
        <taxon>Glomerellaceae</taxon>
        <taxon>Colletotrichum</taxon>
        <taxon>Colletotrichum spaethianum species complex</taxon>
    </lineage>
</organism>
<accession>A0AA37UMZ8</accession>
<reference evidence="9 10" key="1">
    <citation type="submission" date="2022-03" db="EMBL/GenBank/DDBJ databases">
        <title>Genome data of Colletotrichum spp.</title>
        <authorList>
            <person name="Utami Y.D."/>
            <person name="Hiruma K."/>
        </authorList>
    </citation>
    <scope>NUCLEOTIDE SEQUENCE [LARGE SCALE GENOMIC DNA]</scope>
    <source>
        <strain evidence="9 10">MAFF 239500</strain>
    </source>
</reference>
<comment type="caution">
    <text evidence="9">The sequence shown here is derived from an EMBL/GenBank/DDBJ whole genome shotgun (WGS) entry which is preliminary data.</text>
</comment>
<comment type="subcellular location">
    <subcellularLocation>
        <location evidence="1">Nucleus</location>
    </subcellularLocation>
</comment>
<dbReference type="GO" id="GO:0006351">
    <property type="term" value="P:DNA-templated transcription"/>
    <property type="evidence" value="ECO:0007669"/>
    <property type="project" value="InterPro"/>
</dbReference>
<name>A0AA37UMZ8_9PEZI</name>
<dbReference type="GO" id="GO:0000785">
    <property type="term" value="C:chromatin"/>
    <property type="evidence" value="ECO:0007669"/>
    <property type="project" value="TreeGrafter"/>
</dbReference>
<dbReference type="RefSeq" id="XP_049129885.1">
    <property type="nucleotide sequence ID" value="XM_049273928.1"/>
</dbReference>
<evidence type="ECO:0000256" key="7">
    <source>
        <dbReference type="SAM" id="MobiDB-lite"/>
    </source>
</evidence>
<dbReference type="GO" id="GO:0000981">
    <property type="term" value="F:DNA-binding transcription factor activity, RNA polymerase II-specific"/>
    <property type="evidence" value="ECO:0007669"/>
    <property type="project" value="InterPro"/>
</dbReference>
<evidence type="ECO:0000256" key="2">
    <source>
        <dbReference type="ARBA" id="ARBA00022723"/>
    </source>
</evidence>
<dbReference type="GO" id="GO:0008270">
    <property type="term" value="F:zinc ion binding"/>
    <property type="evidence" value="ECO:0007669"/>
    <property type="project" value="UniProtKB-KW"/>
</dbReference>
<dbReference type="Pfam" id="PF04082">
    <property type="entry name" value="Fungal_trans"/>
    <property type="match status" value="1"/>
</dbReference>
<evidence type="ECO:0000313" key="10">
    <source>
        <dbReference type="Proteomes" id="UP001055115"/>
    </source>
</evidence>
<dbReference type="GeneID" id="73328518"/>
<protein>
    <submittedName>
        <fullName evidence="9">Zinc finger protein klf1</fullName>
    </submittedName>
</protein>
<keyword evidence="3" id="KW-0677">Repeat</keyword>